<keyword evidence="1" id="KW-0805">Transcription regulation</keyword>
<dbReference type="CDD" id="cd00090">
    <property type="entry name" value="HTH_ARSR"/>
    <property type="match status" value="1"/>
</dbReference>
<proteinExistence type="predicted"/>
<evidence type="ECO:0000256" key="3">
    <source>
        <dbReference type="ARBA" id="ARBA00023163"/>
    </source>
</evidence>
<keyword evidence="6" id="KW-1185">Reference proteome</keyword>
<dbReference type="InterPro" id="IPR036388">
    <property type="entry name" value="WH-like_DNA-bd_sf"/>
</dbReference>
<dbReference type="Gene3D" id="1.10.10.10">
    <property type="entry name" value="Winged helix-like DNA-binding domain superfamily/Winged helix DNA-binding domain"/>
    <property type="match status" value="1"/>
</dbReference>
<dbReference type="AlphaFoldDB" id="A0A1H3KPD4"/>
<evidence type="ECO:0000259" key="4">
    <source>
        <dbReference type="PROSITE" id="PS50956"/>
    </source>
</evidence>
<evidence type="ECO:0000256" key="2">
    <source>
        <dbReference type="ARBA" id="ARBA00023125"/>
    </source>
</evidence>
<dbReference type="InterPro" id="IPR036390">
    <property type="entry name" value="WH_DNA-bd_sf"/>
</dbReference>
<evidence type="ECO:0000256" key="1">
    <source>
        <dbReference type="ARBA" id="ARBA00023015"/>
    </source>
</evidence>
<organism evidence="5 6">
    <name type="scientific">Halopenitus persicus</name>
    <dbReference type="NCBI Taxonomy" id="1048396"/>
    <lineage>
        <taxon>Archaea</taxon>
        <taxon>Methanobacteriati</taxon>
        <taxon>Methanobacteriota</taxon>
        <taxon>Stenosarchaea group</taxon>
        <taxon>Halobacteria</taxon>
        <taxon>Halobacteriales</taxon>
        <taxon>Haloferacaceae</taxon>
        <taxon>Halopenitus</taxon>
    </lineage>
</organism>
<dbReference type="Gene3D" id="3.30.70.920">
    <property type="match status" value="1"/>
</dbReference>
<sequence>MDLDETDRAILRVLRADARTPFSEIARRVNGTSDSVRDRVNRMEDAGVIEGYHAAVNAPALGYDVEALVGLEVTQRNVDDVLAALADIDAVRDRHLTAGEWDLVLRIVVEDTDALRTLVHDRIPGIEDVMRSRTTLVLDTETDAGGLQS</sequence>
<dbReference type="Pfam" id="PF13404">
    <property type="entry name" value="HTH_AsnC-type"/>
    <property type="match status" value="1"/>
</dbReference>
<dbReference type="PANTHER" id="PTHR30154">
    <property type="entry name" value="LEUCINE-RESPONSIVE REGULATORY PROTEIN"/>
    <property type="match status" value="1"/>
</dbReference>
<gene>
    <name evidence="5" type="ORF">SAMN05216564_10686</name>
</gene>
<evidence type="ECO:0000313" key="5">
    <source>
        <dbReference type="EMBL" id="SDY53575.1"/>
    </source>
</evidence>
<dbReference type="SMART" id="SM00344">
    <property type="entry name" value="HTH_ASNC"/>
    <property type="match status" value="1"/>
</dbReference>
<keyword evidence="3" id="KW-0804">Transcription</keyword>
<dbReference type="InterPro" id="IPR019887">
    <property type="entry name" value="Tscrpt_reg_AsnC/Lrp_C"/>
</dbReference>
<dbReference type="InterPro" id="IPR000485">
    <property type="entry name" value="AsnC-type_HTH_dom"/>
</dbReference>
<dbReference type="Pfam" id="PF01037">
    <property type="entry name" value="AsnC_trans_reg"/>
    <property type="match status" value="1"/>
</dbReference>
<keyword evidence="2" id="KW-0238">DNA-binding</keyword>
<dbReference type="Proteomes" id="UP000199079">
    <property type="component" value="Unassembled WGS sequence"/>
</dbReference>
<dbReference type="PANTHER" id="PTHR30154:SF34">
    <property type="entry name" value="TRANSCRIPTIONAL REGULATOR AZLB"/>
    <property type="match status" value="1"/>
</dbReference>
<evidence type="ECO:0000313" key="6">
    <source>
        <dbReference type="Proteomes" id="UP000199079"/>
    </source>
</evidence>
<accession>A0A1H3KPD4</accession>
<name>A0A1H3KPD4_9EURY</name>
<feature type="domain" description="HTH asnC-type" evidence="4">
    <location>
        <begin position="3"/>
        <end position="64"/>
    </location>
</feature>
<dbReference type="OrthoDB" id="6762at2157"/>
<dbReference type="PRINTS" id="PR00033">
    <property type="entry name" value="HTHASNC"/>
</dbReference>
<dbReference type="RefSeq" id="WP_021072748.1">
    <property type="nucleotide sequence ID" value="NZ_FNPC01000006.1"/>
</dbReference>
<dbReference type="InterPro" id="IPR019888">
    <property type="entry name" value="Tscrpt_reg_AsnC-like"/>
</dbReference>
<reference evidence="6" key="1">
    <citation type="submission" date="2016-10" db="EMBL/GenBank/DDBJ databases">
        <authorList>
            <person name="Varghese N."/>
            <person name="Submissions S."/>
        </authorList>
    </citation>
    <scope>NUCLEOTIDE SEQUENCE [LARGE SCALE GENOMIC DNA]</scope>
    <source>
        <strain evidence="6">DC30,IBRC 10041,KCTC 4046</strain>
    </source>
</reference>
<dbReference type="GO" id="GO:0043565">
    <property type="term" value="F:sequence-specific DNA binding"/>
    <property type="evidence" value="ECO:0007669"/>
    <property type="project" value="InterPro"/>
</dbReference>
<dbReference type="GO" id="GO:0005829">
    <property type="term" value="C:cytosol"/>
    <property type="evidence" value="ECO:0007669"/>
    <property type="project" value="TreeGrafter"/>
</dbReference>
<dbReference type="InterPro" id="IPR011008">
    <property type="entry name" value="Dimeric_a/b-barrel"/>
</dbReference>
<dbReference type="SUPFAM" id="SSF46785">
    <property type="entry name" value="Winged helix' DNA-binding domain"/>
    <property type="match status" value="1"/>
</dbReference>
<dbReference type="InterPro" id="IPR011991">
    <property type="entry name" value="ArsR-like_HTH"/>
</dbReference>
<dbReference type="EMBL" id="FNPC01000006">
    <property type="protein sequence ID" value="SDY53575.1"/>
    <property type="molecule type" value="Genomic_DNA"/>
</dbReference>
<dbReference type="GeneID" id="43839969"/>
<dbReference type="PROSITE" id="PS50956">
    <property type="entry name" value="HTH_ASNC_2"/>
    <property type="match status" value="1"/>
</dbReference>
<dbReference type="GO" id="GO:0043200">
    <property type="term" value="P:response to amino acid"/>
    <property type="evidence" value="ECO:0007669"/>
    <property type="project" value="TreeGrafter"/>
</dbReference>
<dbReference type="SUPFAM" id="SSF54909">
    <property type="entry name" value="Dimeric alpha+beta barrel"/>
    <property type="match status" value="1"/>
</dbReference>
<protein>
    <submittedName>
        <fullName evidence="5">Transcriptional regulator, AsnC family</fullName>
    </submittedName>
</protein>